<keyword evidence="2" id="KW-1185">Reference proteome</keyword>
<dbReference type="PROSITE" id="PS51257">
    <property type="entry name" value="PROKAR_LIPOPROTEIN"/>
    <property type="match status" value="1"/>
</dbReference>
<name>A0A6N9NK10_9FLAO</name>
<dbReference type="RefSeq" id="WP_160632460.1">
    <property type="nucleotide sequence ID" value="NZ_WWNE01000005.1"/>
</dbReference>
<evidence type="ECO:0000313" key="2">
    <source>
        <dbReference type="Proteomes" id="UP000470771"/>
    </source>
</evidence>
<accession>A0A6N9NK10</accession>
<protein>
    <submittedName>
        <fullName evidence="1">Uncharacterized protein</fullName>
    </submittedName>
</protein>
<reference evidence="1 2" key="1">
    <citation type="submission" date="2019-12" db="EMBL/GenBank/DDBJ databases">
        <authorList>
            <person name="Zhao J."/>
        </authorList>
    </citation>
    <scope>NUCLEOTIDE SEQUENCE [LARGE SCALE GENOMIC DNA]</scope>
    <source>
        <strain evidence="1 2">S-15</strain>
    </source>
</reference>
<dbReference type="AlphaFoldDB" id="A0A6N9NK10"/>
<dbReference type="Proteomes" id="UP000470771">
    <property type="component" value="Unassembled WGS sequence"/>
</dbReference>
<organism evidence="1 2">
    <name type="scientific">Acidiluteibacter ferrifornacis</name>
    <dbReference type="NCBI Taxonomy" id="2692424"/>
    <lineage>
        <taxon>Bacteria</taxon>
        <taxon>Pseudomonadati</taxon>
        <taxon>Bacteroidota</taxon>
        <taxon>Flavobacteriia</taxon>
        <taxon>Flavobacteriales</taxon>
        <taxon>Cryomorphaceae</taxon>
        <taxon>Acidiluteibacter</taxon>
    </lineage>
</organism>
<comment type="caution">
    <text evidence="1">The sequence shown here is derived from an EMBL/GenBank/DDBJ whole genome shotgun (WGS) entry which is preliminary data.</text>
</comment>
<evidence type="ECO:0000313" key="1">
    <source>
        <dbReference type="EMBL" id="NBG65507.1"/>
    </source>
</evidence>
<sequence>MKKLTSIFILILICSCNIKQSEKKVADKTENANSRVSESKETNLIIGERIDGPANIRHKPNGDILFELKDNALIEVTTKPVNDWYQVLVYADIDYNEYPMDSILKDRLIIVNNDTIGKVIQSHSISSGQGRDFAYAMLYGYTHKNNIKPETVIETAFKNNLTENGRNFSGWKGFIETFKLDKDAVDYDEFESLYNYENSIEDPSPGFRIVLLFDNKNLVGLIHSRELQIENTITHKLNWGYFVTFFDDYPEKGQFKFVNYMNEWIQTVD</sequence>
<dbReference type="EMBL" id="WWNE01000005">
    <property type="protein sequence ID" value="NBG65507.1"/>
    <property type="molecule type" value="Genomic_DNA"/>
</dbReference>
<gene>
    <name evidence="1" type="ORF">GQN54_05230</name>
</gene>
<proteinExistence type="predicted"/>